<dbReference type="EMBL" id="QNRK01000027">
    <property type="protein sequence ID" value="RBP07372.1"/>
    <property type="molecule type" value="Genomic_DNA"/>
</dbReference>
<keyword evidence="5" id="KW-0732">Signal</keyword>
<feature type="signal peptide" evidence="5">
    <location>
        <begin position="1"/>
        <end position="21"/>
    </location>
</feature>
<keyword evidence="3" id="KW-1133">Transmembrane helix</keyword>
<evidence type="ECO:0000256" key="5">
    <source>
        <dbReference type="SAM" id="SignalP"/>
    </source>
</evidence>
<comment type="subcellular location">
    <subcellularLocation>
        <location evidence="1">Membrane</location>
        <topology evidence="1">Single-pass membrane protein</topology>
    </subcellularLocation>
</comment>
<dbReference type="PANTHER" id="PTHR36985:SF1">
    <property type="entry name" value="TRANSLOCATION AND ASSEMBLY MODULE SUBUNIT TAMB"/>
    <property type="match status" value="1"/>
</dbReference>
<sequence length="1415" mass="143419">MTPFVRALLALVLLLAAPARADEADKGVLANLISRALSSPSLTVSVGAVQGVLSSDSTISDIVLSDRDGPWLKIDKARLIWSRLALLSRRLEVDRLTIDHMQVLRRPLPSDTPPPPQTGAPQPILPELPVKVVVKDFAIDELSLGEPVAGVAARLAIDGKATLGPPSEGLDLSLHARRLDAGGEMKTLLTYVPSTDRLTVSVNSAEPAGGIFAHLANLPGLPPAKFSFEGAGPLDNFDAKLDFAAGGDVWARGDVTVARQGAARKLTLELAAQLAGMTPPVVRPVFAGQTTLEGDVLFNDDSSIATPGLHLVSSNARLDIEGTRRADGALDIRVHAGAIPGSSEIGKLDLNATIAGPASSPSIDGRFDAGAIRVAEGTLERVTAAFDAHPSGALTETATRILFSVQGDVKGLVPADKALADALGRDFALTARGSAGVGGEIAFDTLDLVAPKFEAQYSGLASSQKMHGKLKATIEDLGRFSGLVGGRLAGEARLAADLDGAPGYGLVTATLDARATRLVTPYSALDKVLGGQLAVTGVARTTPGGGFGFSNLEAAGRNGSAVLDGDVRKGKADLTATVDIPQARALDPRVDAKAALVARLTGSLDDLGAELKAQLGVGRLLDRKTTGVTLTASASHLLGLLEAKASLAGDVDGQPLQGSGHVVKRADGGWSVDDLGLSLASARLAGDVNIGGDRLANGELTFEAKNLDDLSPILLMKLGGGLKARITATVADGRQAIAIVADSKAMSVGDNRLEGLAVDMTVADVWAGRGVAGSAKLLRAQFAGESVADLRIGAKAAGDASDLDVAGVVRGLVVKARGRLTGGAPIRLDLAALSAEGHGRRIALAGPAQIAYGAGGLDIRDFALAVDSGRIAVNGRVGDTLDLRATAAAVPLAALDLVSPGLGLSGAADGEATIRGTRDSPAGDWRVHVRQVSAAQIRAAGLPALDLTGSGRLGQGRTSVDVTASAGAANSVRVTGSAPLAADGALDLRIDGRLDAGLANVVLSTSGRSVGGAVTTALSVRGTIAKPNLTGTVTLANGAVRDDQTGFKLTAVSARLTASGDTIRIDSLTGTTANGGTIGASGQVKVDPAAGFPGTIHVVGHRAALVDNAIVAATADLTLEIAGRLAQSPTISGRIAILSMDINVPGSLGGASAPIPGTKHLNPTPTARALLARAAKASAPGNGPAFDATLAVTVSAPNRVFLRGRGLNAEFGGDLHVAGAARNPQITGGFDLLRGTLALVGQQLTFTRGKVTFHGGVIPDVDLVAETSAADVTARIEVSGPANQPAFTITSTPSLPQDEILARILFQKPSGSLSAFQALELANAAATLSGRGDMLDPLRRSLGLTNLGVGTGSGGLLGLGRAINDRISVDVTTGVTPQQNGVNVNLDLTRHIRLQAGVDASGGTDVGVGAGWEWK</sequence>
<evidence type="ECO:0000256" key="2">
    <source>
        <dbReference type="ARBA" id="ARBA00022692"/>
    </source>
</evidence>
<evidence type="ECO:0000259" key="6">
    <source>
        <dbReference type="Pfam" id="PF04357"/>
    </source>
</evidence>
<reference evidence="7 8" key="1">
    <citation type="submission" date="2018-06" db="EMBL/GenBank/DDBJ databases">
        <title>Genomic Encyclopedia of Type Strains, Phase IV (KMG-IV): sequencing the most valuable type-strain genomes for metagenomic binning, comparative biology and taxonomic classification.</title>
        <authorList>
            <person name="Goeker M."/>
        </authorList>
    </citation>
    <scope>NUCLEOTIDE SEQUENCE [LARGE SCALE GENOMIC DNA]</scope>
    <source>
        <strain evidence="7 8">DSM 24875</strain>
    </source>
</reference>
<dbReference type="GO" id="GO:0005886">
    <property type="term" value="C:plasma membrane"/>
    <property type="evidence" value="ECO:0007669"/>
    <property type="project" value="InterPro"/>
</dbReference>
<evidence type="ECO:0000256" key="4">
    <source>
        <dbReference type="ARBA" id="ARBA00023136"/>
    </source>
</evidence>
<dbReference type="Proteomes" id="UP000253529">
    <property type="component" value="Unassembled WGS sequence"/>
</dbReference>
<proteinExistence type="predicted"/>
<evidence type="ECO:0000256" key="1">
    <source>
        <dbReference type="ARBA" id="ARBA00004167"/>
    </source>
</evidence>
<keyword evidence="8" id="KW-1185">Reference proteome</keyword>
<feature type="domain" description="Translocation and assembly module TamB C-terminal" evidence="6">
    <location>
        <begin position="868"/>
        <end position="1063"/>
    </location>
</feature>
<protein>
    <submittedName>
        <fullName evidence="7">Autotransporter secretion inner membrane protein TamB</fullName>
    </submittedName>
</protein>
<dbReference type="OrthoDB" id="7784409at2"/>
<dbReference type="GO" id="GO:0097347">
    <property type="term" value="C:TAM protein secretion complex"/>
    <property type="evidence" value="ECO:0007669"/>
    <property type="project" value="TreeGrafter"/>
</dbReference>
<accession>A0A366EYA1</accession>
<feature type="chain" id="PRO_5016784613" evidence="5">
    <location>
        <begin position="22"/>
        <end position="1415"/>
    </location>
</feature>
<dbReference type="RefSeq" id="WP_113891300.1">
    <property type="nucleotide sequence ID" value="NZ_QNRK01000027.1"/>
</dbReference>
<gene>
    <name evidence="7" type="ORF">DFR50_12717</name>
</gene>
<dbReference type="InterPro" id="IPR007452">
    <property type="entry name" value="TamB_C"/>
</dbReference>
<feature type="domain" description="Translocation and assembly module TamB C-terminal" evidence="6">
    <location>
        <begin position="1067"/>
        <end position="1402"/>
    </location>
</feature>
<dbReference type="GO" id="GO:0009306">
    <property type="term" value="P:protein secretion"/>
    <property type="evidence" value="ECO:0007669"/>
    <property type="project" value="InterPro"/>
</dbReference>
<evidence type="ECO:0000256" key="3">
    <source>
        <dbReference type="ARBA" id="ARBA00022989"/>
    </source>
</evidence>
<evidence type="ECO:0000313" key="7">
    <source>
        <dbReference type="EMBL" id="RBP07372.1"/>
    </source>
</evidence>
<comment type="caution">
    <text evidence="7">The sequence shown here is derived from an EMBL/GenBank/DDBJ whole genome shotgun (WGS) entry which is preliminary data.</text>
</comment>
<keyword evidence="2" id="KW-0812">Transmembrane</keyword>
<dbReference type="Pfam" id="PF04357">
    <property type="entry name" value="TamB"/>
    <property type="match status" value="2"/>
</dbReference>
<name>A0A366EYA1_9HYPH</name>
<evidence type="ECO:0000313" key="8">
    <source>
        <dbReference type="Proteomes" id="UP000253529"/>
    </source>
</evidence>
<dbReference type="PANTHER" id="PTHR36985">
    <property type="entry name" value="TRANSLOCATION AND ASSEMBLY MODULE SUBUNIT TAMB"/>
    <property type="match status" value="1"/>
</dbReference>
<keyword evidence="4" id="KW-0472">Membrane</keyword>
<organism evidence="7 8">
    <name type="scientific">Roseiarcus fermentans</name>
    <dbReference type="NCBI Taxonomy" id="1473586"/>
    <lineage>
        <taxon>Bacteria</taxon>
        <taxon>Pseudomonadati</taxon>
        <taxon>Pseudomonadota</taxon>
        <taxon>Alphaproteobacteria</taxon>
        <taxon>Hyphomicrobiales</taxon>
        <taxon>Roseiarcaceae</taxon>
        <taxon>Roseiarcus</taxon>
    </lineage>
</organism>